<proteinExistence type="inferred from homology"/>
<name>A0ABP6MMS9_9ACTN</name>
<keyword evidence="4" id="KW-0378">Hydrolase</keyword>
<reference evidence="8" key="1">
    <citation type="journal article" date="2019" name="Int. J. Syst. Evol. Microbiol.">
        <title>The Global Catalogue of Microorganisms (GCM) 10K type strain sequencing project: providing services to taxonomists for standard genome sequencing and annotation.</title>
        <authorList>
            <consortium name="The Broad Institute Genomics Platform"/>
            <consortium name="The Broad Institute Genome Sequencing Center for Infectious Disease"/>
            <person name="Wu L."/>
            <person name="Ma J."/>
        </authorList>
    </citation>
    <scope>NUCLEOTIDE SEQUENCE [LARGE SCALE GENOMIC DNA]</scope>
    <source>
        <strain evidence="8">JCM 9373</strain>
    </source>
</reference>
<evidence type="ECO:0008006" key="9">
    <source>
        <dbReference type="Google" id="ProtNLM"/>
    </source>
</evidence>
<dbReference type="InterPro" id="IPR011335">
    <property type="entry name" value="Restrct_endonuc-II-like"/>
</dbReference>
<evidence type="ECO:0000256" key="2">
    <source>
        <dbReference type="ARBA" id="ARBA00022759"/>
    </source>
</evidence>
<dbReference type="InterPro" id="IPR004603">
    <property type="entry name" value="DNA_mismatch_endonuc_vsr"/>
</dbReference>
<keyword evidence="3" id="KW-0227">DNA damage</keyword>
<organism evidence="7 8">
    <name type="scientific">Planomonospora alba</name>
    <dbReference type="NCBI Taxonomy" id="161354"/>
    <lineage>
        <taxon>Bacteria</taxon>
        <taxon>Bacillati</taxon>
        <taxon>Actinomycetota</taxon>
        <taxon>Actinomycetes</taxon>
        <taxon>Streptosporangiales</taxon>
        <taxon>Streptosporangiaceae</taxon>
        <taxon>Planomonospora</taxon>
    </lineage>
</organism>
<evidence type="ECO:0000256" key="1">
    <source>
        <dbReference type="ARBA" id="ARBA00022722"/>
    </source>
</evidence>
<dbReference type="EMBL" id="BAAAUT010000004">
    <property type="protein sequence ID" value="GAA3118982.1"/>
    <property type="molecule type" value="Genomic_DNA"/>
</dbReference>
<dbReference type="Gene3D" id="3.40.960.10">
    <property type="entry name" value="VSR Endonuclease"/>
    <property type="match status" value="1"/>
</dbReference>
<keyword evidence="2" id="KW-0255">Endonuclease</keyword>
<dbReference type="CDD" id="cd00221">
    <property type="entry name" value="Vsr"/>
    <property type="match status" value="1"/>
</dbReference>
<evidence type="ECO:0000313" key="8">
    <source>
        <dbReference type="Proteomes" id="UP001500320"/>
    </source>
</evidence>
<dbReference type="RefSeq" id="WP_344855859.1">
    <property type="nucleotide sequence ID" value="NZ_BAAAUT010000004.1"/>
</dbReference>
<evidence type="ECO:0000256" key="5">
    <source>
        <dbReference type="ARBA" id="ARBA00023204"/>
    </source>
</evidence>
<protein>
    <recommendedName>
        <fullName evidence="9">Very short patch repair endonuclease</fullName>
    </recommendedName>
</protein>
<evidence type="ECO:0000256" key="4">
    <source>
        <dbReference type="ARBA" id="ARBA00022801"/>
    </source>
</evidence>
<sequence length="133" mass="15258">MKSNKGRDTKPELALRRAVHALGLRYRVAVRPLPGRRRTADLVFPRLRIAVFLDGCFWHGCPEHHSVAKTNSTYWAEKVRVNRERDADTDRLLKEAGWSVIRIWEHEDPTEAAQRVAAAVHTARAAQTARRDQ</sequence>
<dbReference type="Proteomes" id="UP001500320">
    <property type="component" value="Unassembled WGS sequence"/>
</dbReference>
<comment type="caution">
    <text evidence="7">The sequence shown here is derived from an EMBL/GenBank/DDBJ whole genome shotgun (WGS) entry which is preliminary data.</text>
</comment>
<gene>
    <name evidence="7" type="ORF">GCM10010466_07330</name>
</gene>
<evidence type="ECO:0000256" key="3">
    <source>
        <dbReference type="ARBA" id="ARBA00022763"/>
    </source>
</evidence>
<dbReference type="NCBIfam" id="TIGR00632">
    <property type="entry name" value="vsr"/>
    <property type="match status" value="1"/>
</dbReference>
<comment type="similarity">
    <text evidence="6">Belongs to the Vsr family.</text>
</comment>
<keyword evidence="1" id="KW-0540">Nuclease</keyword>
<accession>A0ABP6MMS9</accession>
<keyword evidence="5" id="KW-0234">DNA repair</keyword>
<dbReference type="SUPFAM" id="SSF52980">
    <property type="entry name" value="Restriction endonuclease-like"/>
    <property type="match status" value="1"/>
</dbReference>
<keyword evidence="8" id="KW-1185">Reference proteome</keyword>
<evidence type="ECO:0000256" key="6">
    <source>
        <dbReference type="ARBA" id="ARBA00029466"/>
    </source>
</evidence>
<dbReference type="Pfam" id="PF03852">
    <property type="entry name" value="Vsr"/>
    <property type="match status" value="1"/>
</dbReference>
<evidence type="ECO:0000313" key="7">
    <source>
        <dbReference type="EMBL" id="GAA3118982.1"/>
    </source>
</evidence>